<proteinExistence type="predicted"/>
<keyword evidence="2" id="KW-1185">Reference proteome</keyword>
<comment type="caution">
    <text evidence="1">The sequence shown here is derived from an EMBL/GenBank/DDBJ whole genome shotgun (WGS) entry which is preliminary data.</text>
</comment>
<dbReference type="Gene3D" id="3.40.50.2300">
    <property type="match status" value="2"/>
</dbReference>
<protein>
    <recommendedName>
        <fullName evidence="3">Sugar ABC transporter</fullName>
    </recommendedName>
</protein>
<dbReference type="RefSeq" id="WP_215819516.1">
    <property type="nucleotide sequence ID" value="NZ_JAGSOY010000018.1"/>
</dbReference>
<dbReference type="PANTHER" id="PTHR35271:SF1">
    <property type="entry name" value="ABC TRANSPORTER, SUBSTRATE-BINDING LIPOPROTEIN"/>
    <property type="match status" value="1"/>
</dbReference>
<evidence type="ECO:0000313" key="2">
    <source>
        <dbReference type="Proteomes" id="UP000690515"/>
    </source>
</evidence>
<evidence type="ECO:0008006" key="3">
    <source>
        <dbReference type="Google" id="ProtNLM"/>
    </source>
</evidence>
<accession>A0ABS5ZBB9</accession>
<evidence type="ECO:0000313" key="1">
    <source>
        <dbReference type="EMBL" id="MBU2711354.1"/>
    </source>
</evidence>
<organism evidence="1 2">
    <name type="scientific">Zooshikella harenae</name>
    <dbReference type="NCBI Taxonomy" id="2827238"/>
    <lineage>
        <taxon>Bacteria</taxon>
        <taxon>Pseudomonadati</taxon>
        <taxon>Pseudomonadota</taxon>
        <taxon>Gammaproteobacteria</taxon>
        <taxon>Oceanospirillales</taxon>
        <taxon>Zooshikellaceae</taxon>
        <taxon>Zooshikella</taxon>
    </lineage>
</organism>
<gene>
    <name evidence="1" type="ORF">KCG35_09800</name>
</gene>
<dbReference type="EMBL" id="JAGSOY010000018">
    <property type="protein sequence ID" value="MBU2711354.1"/>
    <property type="molecule type" value="Genomic_DNA"/>
</dbReference>
<sequence>MNTQTILFLFLLVLIVNEVRAGEKDIVVIESYHTTYRWDMDWLLALRYSLPHYNLVTFQMDSKRLPEEQFSTRADIAWDIIKRVDPALIILGDDNALSYLADQIGESKYKAVYLGINSNPRQTGLFQYKNITGVLERPLYRRSIIEMKKIIPGMKRVLIMFDDSPTSKYAAKDLFQGAKRLEYNGVEIHLVSTNDFDRWRKILLAAKDQGYDAVWVGLYFTIFDKQQHVDHREVLSWTSKNSQVPLFALWDFAVGTGKTIGGYVMTGNSQGMAAGQLALRVLAGTLPEEILPVIPEHGQLIFSQQELKRWQLTLPMELQLSAKFLE</sequence>
<dbReference type="Pfam" id="PF04392">
    <property type="entry name" value="ABC_sub_bind"/>
    <property type="match status" value="1"/>
</dbReference>
<dbReference type="Proteomes" id="UP000690515">
    <property type="component" value="Unassembled WGS sequence"/>
</dbReference>
<dbReference type="PANTHER" id="PTHR35271">
    <property type="entry name" value="ABC TRANSPORTER, SUBSTRATE-BINDING LIPOPROTEIN-RELATED"/>
    <property type="match status" value="1"/>
</dbReference>
<dbReference type="InterPro" id="IPR007487">
    <property type="entry name" value="ABC_transpt-TYRBP-like"/>
</dbReference>
<reference evidence="1 2" key="1">
    <citation type="submission" date="2021-04" db="EMBL/GenBank/DDBJ databases">
        <authorList>
            <person name="Pira H."/>
            <person name="Risdian C."/>
            <person name="Wink J."/>
        </authorList>
    </citation>
    <scope>NUCLEOTIDE SEQUENCE [LARGE SCALE GENOMIC DNA]</scope>
    <source>
        <strain evidence="1 2">WH53</strain>
    </source>
</reference>
<name>A0ABS5ZBB9_9GAMM</name>